<sequence length="460" mass="51257">MSKRPQSPDLIPNPFIKKRNLTWTLDDSPTRQEHRDSVHNRPQDKTRNDTKDSFNGPERPRPPPSAAIEAGQISISNHLGHFTAHLASHILQPSPLSVQAYSKLYSSSIGNRRGAHFVIHQHDHPVAGTHYDLRLQINETSSASWAIMYGMPGDVNSKRLNRNATETRIHCLWNHLVETASASTGSLIIWDTGTYTILPRTSKYAPAPDPSSPSSSASPSPSSSPPTQQELLHGAFQSRKIRLRLHGSKLPDPYVLNLRLTKPEDAQGRLRSSRVPRSRRRRGLKAKAAEPETSSSSGGESEPDDEPENDEPEQIGHQGGVQDGIQDPHITSLTERELLELEDHQVRLTNAYPGATNSIGSIHQRRWYLSVDRAASGFLKKKGSSRWELVENAEHTSLKGQKPDDGTRESETVGRLRWPFYVRGANHERSVVTGRKGEDVLRDEGVVGFVQRKGWKPVLS</sequence>
<feature type="compositionally biased region" description="Low complexity" evidence="1">
    <location>
        <begin position="291"/>
        <end position="300"/>
    </location>
</feature>
<evidence type="ECO:0000313" key="3">
    <source>
        <dbReference type="EMBL" id="KAK0384007.1"/>
    </source>
</evidence>
<dbReference type="InterPro" id="IPR014144">
    <property type="entry name" value="LigD_PE_domain"/>
</dbReference>
<reference evidence="3" key="1">
    <citation type="submission" date="2022-10" db="EMBL/GenBank/DDBJ databases">
        <title>Determination and structural analysis of whole genome sequence of Sarocladium strictum F4-1.</title>
        <authorList>
            <person name="Hu L."/>
            <person name="Jiang Y."/>
        </authorList>
    </citation>
    <scope>NUCLEOTIDE SEQUENCE</scope>
    <source>
        <strain evidence="3">F4-1</strain>
    </source>
</reference>
<evidence type="ECO:0000259" key="2">
    <source>
        <dbReference type="Pfam" id="PF13298"/>
    </source>
</evidence>
<gene>
    <name evidence="3" type="ORF">NLU13_8096</name>
</gene>
<dbReference type="PANTHER" id="PTHR39465">
    <property type="entry name" value="DNA LIGASE D, 3'-PHOSPHOESTERASE DOMAIN"/>
    <property type="match status" value="1"/>
</dbReference>
<dbReference type="PANTHER" id="PTHR39465:SF1">
    <property type="entry name" value="DNA LIGASE D 3'-PHOSPHOESTERASE DOMAIN-CONTAINING PROTEIN"/>
    <property type="match status" value="1"/>
</dbReference>
<feature type="compositionally biased region" description="Acidic residues" evidence="1">
    <location>
        <begin position="301"/>
        <end position="313"/>
    </location>
</feature>
<dbReference type="AlphaFoldDB" id="A0AA39GB06"/>
<name>A0AA39GB06_SARSR</name>
<comment type="caution">
    <text evidence="3">The sequence shown here is derived from an EMBL/GenBank/DDBJ whole genome shotgun (WGS) entry which is preliminary data.</text>
</comment>
<keyword evidence="4" id="KW-1185">Reference proteome</keyword>
<feature type="region of interest" description="Disordered" evidence="1">
    <location>
        <begin position="21"/>
        <end position="65"/>
    </location>
</feature>
<feature type="compositionally biased region" description="Basic residues" evidence="1">
    <location>
        <begin position="271"/>
        <end position="285"/>
    </location>
</feature>
<evidence type="ECO:0000256" key="1">
    <source>
        <dbReference type="SAM" id="MobiDB-lite"/>
    </source>
</evidence>
<feature type="compositionally biased region" description="Basic and acidic residues" evidence="1">
    <location>
        <begin position="28"/>
        <end position="52"/>
    </location>
</feature>
<organism evidence="3 4">
    <name type="scientific">Sarocladium strictum</name>
    <name type="common">Black bundle disease fungus</name>
    <name type="synonym">Acremonium strictum</name>
    <dbReference type="NCBI Taxonomy" id="5046"/>
    <lineage>
        <taxon>Eukaryota</taxon>
        <taxon>Fungi</taxon>
        <taxon>Dikarya</taxon>
        <taxon>Ascomycota</taxon>
        <taxon>Pezizomycotina</taxon>
        <taxon>Sordariomycetes</taxon>
        <taxon>Hypocreomycetidae</taxon>
        <taxon>Hypocreales</taxon>
        <taxon>Sarocladiaceae</taxon>
        <taxon>Sarocladium</taxon>
    </lineage>
</organism>
<accession>A0AA39GB06</accession>
<proteinExistence type="predicted"/>
<feature type="region of interest" description="Disordered" evidence="1">
    <location>
        <begin position="201"/>
        <end position="229"/>
    </location>
</feature>
<feature type="compositionally biased region" description="Low complexity" evidence="1">
    <location>
        <begin position="212"/>
        <end position="221"/>
    </location>
</feature>
<dbReference type="Proteomes" id="UP001175261">
    <property type="component" value="Unassembled WGS sequence"/>
</dbReference>
<dbReference type="Pfam" id="PF13298">
    <property type="entry name" value="LigD_N"/>
    <property type="match status" value="1"/>
</dbReference>
<protein>
    <recommendedName>
        <fullName evidence="2">DNA ligase D 3'-phosphoesterase domain-containing protein</fullName>
    </recommendedName>
</protein>
<dbReference type="EMBL" id="JAPDFR010000008">
    <property type="protein sequence ID" value="KAK0384007.1"/>
    <property type="molecule type" value="Genomic_DNA"/>
</dbReference>
<feature type="domain" description="DNA ligase D 3'-phosphoesterase" evidence="2">
    <location>
        <begin position="120"/>
        <end position="256"/>
    </location>
</feature>
<feature type="region of interest" description="Disordered" evidence="1">
    <location>
        <begin position="266"/>
        <end position="327"/>
    </location>
</feature>
<evidence type="ECO:0000313" key="4">
    <source>
        <dbReference type="Proteomes" id="UP001175261"/>
    </source>
</evidence>